<comment type="caution">
    <text evidence="1">The sequence shown here is derived from an EMBL/GenBank/DDBJ whole genome shotgun (WGS) entry which is preliminary data.</text>
</comment>
<protein>
    <submittedName>
        <fullName evidence="1">Uncharacterized protein</fullName>
    </submittedName>
</protein>
<evidence type="ECO:0000313" key="1">
    <source>
        <dbReference type="EMBL" id="MBM7571101.1"/>
    </source>
</evidence>
<evidence type="ECO:0000313" key="2">
    <source>
        <dbReference type="Proteomes" id="UP001296943"/>
    </source>
</evidence>
<proteinExistence type="predicted"/>
<accession>A0ABS2MYX9</accession>
<name>A0ABS2MYX9_9BACI</name>
<reference evidence="1 2" key="1">
    <citation type="submission" date="2021-01" db="EMBL/GenBank/DDBJ databases">
        <title>Genomic Encyclopedia of Type Strains, Phase IV (KMG-IV): sequencing the most valuable type-strain genomes for metagenomic binning, comparative biology and taxonomic classification.</title>
        <authorList>
            <person name="Goeker M."/>
        </authorList>
    </citation>
    <scope>NUCLEOTIDE SEQUENCE [LARGE SCALE GENOMIC DNA]</scope>
    <source>
        <strain evidence="1 2">DSM 23711</strain>
    </source>
</reference>
<organism evidence="1 2">
    <name type="scientific">Aquibacillus albus</name>
    <dbReference type="NCBI Taxonomy" id="1168171"/>
    <lineage>
        <taxon>Bacteria</taxon>
        <taxon>Bacillati</taxon>
        <taxon>Bacillota</taxon>
        <taxon>Bacilli</taxon>
        <taxon>Bacillales</taxon>
        <taxon>Bacillaceae</taxon>
        <taxon>Aquibacillus</taxon>
    </lineage>
</organism>
<dbReference type="EMBL" id="JAFBDR010000007">
    <property type="protein sequence ID" value="MBM7571101.1"/>
    <property type="molecule type" value="Genomic_DNA"/>
</dbReference>
<sequence length="30" mass="3136">MKRRELSRVATLLVPNLEPALSAINGAASG</sequence>
<gene>
    <name evidence="1" type="ORF">JOC48_001584</name>
</gene>
<keyword evidence="2" id="KW-1185">Reference proteome</keyword>
<dbReference type="Proteomes" id="UP001296943">
    <property type="component" value="Unassembled WGS sequence"/>
</dbReference>